<dbReference type="Proteomes" id="UP000268014">
    <property type="component" value="Unassembled WGS sequence"/>
</dbReference>
<gene>
    <name evidence="1" type="ORF">HPLM_LOCUS20910</name>
</gene>
<proteinExistence type="predicted"/>
<dbReference type="OMA" id="RRYIWSG"/>
<evidence type="ECO:0000313" key="2">
    <source>
        <dbReference type="Proteomes" id="UP000268014"/>
    </source>
</evidence>
<keyword evidence="2" id="KW-1185">Reference proteome</keyword>
<dbReference type="OrthoDB" id="5796520at2759"/>
<name>A0A0N4X976_HAEPC</name>
<organism evidence="3">
    <name type="scientific">Haemonchus placei</name>
    <name type="common">Barber's pole worm</name>
    <dbReference type="NCBI Taxonomy" id="6290"/>
    <lineage>
        <taxon>Eukaryota</taxon>
        <taxon>Metazoa</taxon>
        <taxon>Ecdysozoa</taxon>
        <taxon>Nematoda</taxon>
        <taxon>Chromadorea</taxon>
        <taxon>Rhabditida</taxon>
        <taxon>Rhabditina</taxon>
        <taxon>Rhabditomorpha</taxon>
        <taxon>Strongyloidea</taxon>
        <taxon>Trichostrongylidae</taxon>
        <taxon>Haemonchus</taxon>
    </lineage>
</organism>
<reference evidence="1 2" key="2">
    <citation type="submission" date="2018-11" db="EMBL/GenBank/DDBJ databases">
        <authorList>
            <consortium name="Pathogen Informatics"/>
        </authorList>
    </citation>
    <scope>NUCLEOTIDE SEQUENCE [LARGE SCALE GENOMIC DNA]</scope>
    <source>
        <strain evidence="1 2">MHpl1</strain>
    </source>
</reference>
<reference evidence="3" key="1">
    <citation type="submission" date="2017-02" db="UniProtKB">
        <authorList>
            <consortium name="WormBaseParasite"/>
        </authorList>
    </citation>
    <scope>IDENTIFICATION</scope>
</reference>
<evidence type="ECO:0000313" key="3">
    <source>
        <dbReference type="WBParaSite" id="HPLM_0002091801-mRNA-1"/>
    </source>
</evidence>
<accession>A0A0N4X976</accession>
<evidence type="ECO:0000313" key="1">
    <source>
        <dbReference type="EMBL" id="VDO86727.1"/>
    </source>
</evidence>
<protein>
    <submittedName>
        <fullName evidence="3">Transposase</fullName>
    </submittedName>
</protein>
<dbReference type="AlphaFoldDB" id="A0A0N4X976"/>
<dbReference type="WBParaSite" id="HPLM_0002091801-mRNA-1">
    <property type="protein sequence ID" value="HPLM_0002091801-mRNA-1"/>
    <property type="gene ID" value="HPLM_0002091801"/>
</dbReference>
<dbReference type="EMBL" id="UZAF01022711">
    <property type="protein sequence ID" value="VDO86727.1"/>
    <property type="molecule type" value="Genomic_DNA"/>
</dbReference>
<sequence length="130" mass="15758">MRYSDDRWTVTDWIARDIKRTAGRPPTRWSDSFTKALNERNVEPRVSEARTIHWTTLARERDEWRCYWRPLEQVDDQRDNRHGYFLHELHYSGSLKVQLLVLGPKYCRKRRYIWSGRGATIILYSHLKPP</sequence>